<dbReference type="EMBL" id="JAVCQK010000644">
    <property type="protein sequence ID" value="MFH7519282.1"/>
    <property type="molecule type" value="Genomic_DNA"/>
</dbReference>
<keyword evidence="3" id="KW-1185">Reference proteome</keyword>
<dbReference type="PANTHER" id="PTHR43403">
    <property type="entry name" value="NAD-SPECIFIC GLUTAMATE DEHYDROGENASE"/>
    <property type="match status" value="1"/>
</dbReference>
<dbReference type="InterPro" id="IPR007780">
    <property type="entry name" value="NAD_Glu_DH_bac"/>
</dbReference>
<name>A0ABW7NWN9_9PSED</name>
<dbReference type="Pfam" id="PF21077">
    <property type="entry name" value="GDH_ACT3"/>
    <property type="match status" value="1"/>
</dbReference>
<accession>A0ABW7NWN9</accession>
<reference evidence="2 3" key="1">
    <citation type="submission" date="2023-08" db="EMBL/GenBank/DDBJ databases">
        <title>Genomic and mutational analysis of Pseudomonas syringae pv. tagetis EB037 pathogenicity on sunflower.</title>
        <authorList>
            <person name="Maul J.E."/>
        </authorList>
    </citation>
    <scope>NUCLEOTIDE SEQUENCE [LARGE SCALE GENOMIC DNA]</scope>
    <source>
        <strain evidence="2 3">EB037_T1</strain>
    </source>
</reference>
<organism evidence="2 3">
    <name type="scientific">Pseudomonas syringae pv. tagetis</name>
    <dbReference type="NCBI Taxonomy" id="129140"/>
    <lineage>
        <taxon>Bacteria</taxon>
        <taxon>Pseudomonadati</taxon>
        <taxon>Pseudomonadota</taxon>
        <taxon>Gammaproteobacteria</taxon>
        <taxon>Pseudomonadales</taxon>
        <taxon>Pseudomonadaceae</taxon>
        <taxon>Pseudomonas</taxon>
    </lineage>
</organism>
<gene>
    <name evidence="2" type="ORF">RA271_29735</name>
</gene>
<protein>
    <submittedName>
        <fullName evidence="2">NAD-glutamate dehydrogenase</fullName>
    </submittedName>
</protein>
<feature type="domain" description="NAD-glutamate dehydrogenase ACT3" evidence="1">
    <location>
        <begin position="1"/>
        <end position="59"/>
    </location>
</feature>
<dbReference type="RefSeq" id="WP_395577975.1">
    <property type="nucleotide sequence ID" value="NZ_JAVCQK010000644.1"/>
</dbReference>
<dbReference type="Proteomes" id="UP001610657">
    <property type="component" value="Unassembled WGS sequence"/>
</dbReference>
<evidence type="ECO:0000313" key="3">
    <source>
        <dbReference type="Proteomes" id="UP001610657"/>
    </source>
</evidence>
<evidence type="ECO:0000313" key="2">
    <source>
        <dbReference type="EMBL" id="MFH7519282.1"/>
    </source>
</evidence>
<feature type="non-terminal residue" evidence="2">
    <location>
        <position position="79"/>
    </location>
</feature>
<comment type="caution">
    <text evidence="2">The sequence shown here is derived from an EMBL/GenBank/DDBJ whole genome shotgun (WGS) entry which is preliminary data.</text>
</comment>
<dbReference type="PANTHER" id="PTHR43403:SF1">
    <property type="entry name" value="NAD-SPECIFIC GLUTAMATE DEHYDROGENASE"/>
    <property type="match status" value="1"/>
</dbReference>
<feature type="non-terminal residue" evidence="2">
    <location>
        <position position="1"/>
    </location>
</feature>
<proteinExistence type="predicted"/>
<sequence>LKLYRQLDDIPLSDALPMMENMGLRVIAERPYRLSVDNAPVYVQDFEVESTAGAIDAASVDEAFGETFARVWHGDAEND</sequence>
<evidence type="ECO:0000259" key="1">
    <source>
        <dbReference type="Pfam" id="PF21077"/>
    </source>
</evidence>
<dbReference type="InterPro" id="IPR049064">
    <property type="entry name" value="NAD_Glu_DH_ACT3"/>
</dbReference>